<evidence type="ECO:0000256" key="2">
    <source>
        <dbReference type="SAM" id="MobiDB-lite"/>
    </source>
</evidence>
<comment type="similarity">
    <text evidence="1">Belongs to the RRN3 family.</text>
</comment>
<evidence type="ECO:0000313" key="4">
    <source>
        <dbReference type="EMBL" id="RKO96645.1"/>
    </source>
</evidence>
<reference evidence="5" key="1">
    <citation type="journal article" date="2018" name="Nat. Microbiol.">
        <title>Leveraging single-cell genomics to expand the fungal tree of life.</title>
        <authorList>
            <person name="Ahrendt S.R."/>
            <person name="Quandt C.A."/>
            <person name="Ciobanu D."/>
            <person name="Clum A."/>
            <person name="Salamov A."/>
            <person name="Andreopoulos B."/>
            <person name="Cheng J.F."/>
            <person name="Woyke T."/>
            <person name="Pelin A."/>
            <person name="Henrissat B."/>
            <person name="Reynolds N.K."/>
            <person name="Benny G.L."/>
            <person name="Smith M.E."/>
            <person name="James T.Y."/>
            <person name="Grigoriev I.V."/>
        </authorList>
    </citation>
    <scope>NUCLEOTIDE SEQUENCE [LARGE SCALE GENOMIC DNA]</scope>
    <source>
        <strain evidence="5">ATCC 52028</strain>
    </source>
</reference>
<dbReference type="GO" id="GO:0001181">
    <property type="term" value="F:RNA polymerase I general transcription initiation factor activity"/>
    <property type="evidence" value="ECO:0007669"/>
    <property type="project" value="InterPro"/>
</dbReference>
<dbReference type="Pfam" id="PF05327">
    <property type="entry name" value="RRN3"/>
    <property type="match status" value="1"/>
</dbReference>
<dbReference type="GO" id="GO:0006361">
    <property type="term" value="P:transcription initiation at RNA polymerase I promoter"/>
    <property type="evidence" value="ECO:0007669"/>
    <property type="project" value="InterPro"/>
</dbReference>
<accession>A0A4P9WVV2</accession>
<feature type="transmembrane region" description="Helical" evidence="3">
    <location>
        <begin position="287"/>
        <end position="312"/>
    </location>
</feature>
<dbReference type="AlphaFoldDB" id="A0A4P9WVV2"/>
<keyword evidence="3" id="KW-1133">Transmembrane helix</keyword>
<feature type="region of interest" description="Disordered" evidence="2">
    <location>
        <begin position="406"/>
        <end position="426"/>
    </location>
</feature>
<feature type="compositionally biased region" description="Acidic residues" evidence="2">
    <location>
        <begin position="215"/>
        <end position="225"/>
    </location>
</feature>
<dbReference type="PANTHER" id="PTHR12790:SF0">
    <property type="entry name" value="RNA POLYMERASE I-SPECIFIC TRANSCRIPTION INITIATION FACTOR RRN3-RELATED"/>
    <property type="match status" value="1"/>
</dbReference>
<sequence length="470" mass="54500">MLRLRREVGDAIQSRFQPDRSKYYNLVKVVQECHPLPVEVLRGLSDNVSLIDTSCKSLLNALFAVKLHEHDREWMLAYSVFFENLVSAQACHLKAVAQHVTRLFCVYTRDATFDIVHNMIVTIVRLCPSGPKFLLPFVAKHFPFKDDPVPLVRRYVQHWLRLGRAIPLMRQPVFAILVRRLLSWDVELHSGEEDDDDKEHPAEALSRGLSHQDREEDEEDDEIGDDQIITTDLGQLFIRIDVFLTTLLEELRWLQKHLEETELEAFFTHSLSLLDEMVALRSSYTQYLWFFMASLHPNFANGMIGFLLMKFVDTDAHMSVRTGAASYLGSYLARAAYLPPAMLKMSARILMNWYTPDFATPAESRLTKARIERHAVFYYAFQALIYTLCFHWRTLLLDEAMPSASESRRHDADADENEEEDEDDAASLRSEMPVLQEVMQSRLQPLRVCQKHVVDRFAKVVHGLEIFYVF</sequence>
<protein>
    <submittedName>
        <fullName evidence="4">RRN3-domain-containing protein</fullName>
    </submittedName>
</protein>
<dbReference type="GO" id="GO:0001042">
    <property type="term" value="F:RNA polymerase I core binding"/>
    <property type="evidence" value="ECO:0007669"/>
    <property type="project" value="TreeGrafter"/>
</dbReference>
<proteinExistence type="inferred from homology"/>
<dbReference type="SUPFAM" id="SSF48371">
    <property type="entry name" value="ARM repeat"/>
    <property type="match status" value="1"/>
</dbReference>
<dbReference type="EMBL" id="ML009745">
    <property type="protein sequence ID" value="RKO96645.1"/>
    <property type="molecule type" value="Genomic_DNA"/>
</dbReference>
<feature type="transmembrane region" description="Helical" evidence="3">
    <location>
        <begin position="375"/>
        <end position="393"/>
    </location>
</feature>
<organism evidence="4 5">
    <name type="scientific">Caulochytrium protostelioides</name>
    <dbReference type="NCBI Taxonomy" id="1555241"/>
    <lineage>
        <taxon>Eukaryota</taxon>
        <taxon>Fungi</taxon>
        <taxon>Fungi incertae sedis</taxon>
        <taxon>Chytridiomycota</taxon>
        <taxon>Chytridiomycota incertae sedis</taxon>
        <taxon>Chytridiomycetes</taxon>
        <taxon>Caulochytriales</taxon>
        <taxon>Caulochytriaceae</taxon>
        <taxon>Caulochytrium</taxon>
    </lineage>
</organism>
<feature type="region of interest" description="Disordered" evidence="2">
    <location>
        <begin position="191"/>
        <end position="225"/>
    </location>
</feature>
<name>A0A4P9WVV2_9FUNG</name>
<keyword evidence="3" id="KW-0472">Membrane</keyword>
<evidence type="ECO:0000256" key="1">
    <source>
        <dbReference type="ARBA" id="ARBA00010098"/>
    </source>
</evidence>
<dbReference type="InterPro" id="IPR007991">
    <property type="entry name" value="RNA_pol_I_trans_ini_fac_RRN3"/>
</dbReference>
<dbReference type="Proteomes" id="UP000268535">
    <property type="component" value="Unassembled WGS sequence"/>
</dbReference>
<dbReference type="InterPro" id="IPR016024">
    <property type="entry name" value="ARM-type_fold"/>
</dbReference>
<keyword evidence="3" id="KW-0812">Transmembrane</keyword>
<evidence type="ECO:0000313" key="5">
    <source>
        <dbReference type="Proteomes" id="UP000268535"/>
    </source>
</evidence>
<gene>
    <name evidence="4" type="ORF">CAUPRSCDRAFT_7863</name>
</gene>
<feature type="compositionally biased region" description="Acidic residues" evidence="2">
    <location>
        <begin position="413"/>
        <end position="425"/>
    </location>
</feature>
<feature type="non-terminal residue" evidence="4">
    <location>
        <position position="470"/>
    </location>
</feature>
<dbReference type="PANTHER" id="PTHR12790">
    <property type="entry name" value="TRANSCRIPTION INITIATION FACTOR IA RRN3"/>
    <property type="match status" value="1"/>
</dbReference>
<evidence type="ECO:0000256" key="3">
    <source>
        <dbReference type="SAM" id="Phobius"/>
    </source>
</evidence>
<dbReference type="GO" id="GO:0005634">
    <property type="term" value="C:nucleus"/>
    <property type="evidence" value="ECO:0007669"/>
    <property type="project" value="TreeGrafter"/>
</dbReference>